<dbReference type="InterPro" id="IPR006626">
    <property type="entry name" value="PbH1"/>
</dbReference>
<dbReference type="AlphaFoldDB" id="A0A0C1DSC4"/>
<dbReference type="SUPFAM" id="SSF51126">
    <property type="entry name" value="Pectin lyase-like"/>
    <property type="match status" value="1"/>
</dbReference>
<accession>A0A0C1DSC4</accession>
<dbReference type="GO" id="GO:0016837">
    <property type="term" value="F:carbon-oxygen lyase activity, acting on polysaccharides"/>
    <property type="evidence" value="ECO:0007669"/>
    <property type="project" value="TreeGrafter"/>
</dbReference>
<comment type="subcellular location">
    <subcellularLocation>
        <location evidence="1">Secreted</location>
    </subcellularLocation>
</comment>
<dbReference type="PANTHER" id="PTHR40088">
    <property type="entry name" value="PECTATE LYASE (EUROFUNG)"/>
    <property type="match status" value="1"/>
</dbReference>
<evidence type="ECO:0000259" key="5">
    <source>
        <dbReference type="Pfam" id="PF13229"/>
    </source>
</evidence>
<dbReference type="Gene3D" id="2.160.20.10">
    <property type="entry name" value="Single-stranded right-handed beta-helix, Pectin lyase-like"/>
    <property type="match status" value="1"/>
</dbReference>
<sequence>MKSIFAFTFCFICTFGFAQRVKVSPGYKEYHVAISGNDSNPGTQASPYKTIMAAANKAMPGDVITVHAGTYRESIVPPRGGNSEQERITYQVAKGEKVTIKGSEIAKGWQKQQHDTWVLKLPNSFFGRFNPYKELIHGDWFWPKPKERKYLRGAVYLNGSWLMEAAKKAEVTDQDADPKNQLWCATVEGDSTTIWTQFKNVDPNKELVEINVRQTVFYPDKPFVNFITVRGFTLEQAATNWAPPTAEQHGLIGTHWSRGWVIENNTIRYSKCVGIALGKYGDVYDNKDTESAKGYVGTINRALAFGWNKATIGGHLVRNNTITNCEQTGIVGSMGCAFSVIEGNSIHDIHIHRLFDGAEQAAIKFHGAVDVQIRNNHIYRSNFGIWLDWMAQGAQIKNNLMHDNDHDIFLEVDHGPMLISNNVLLSKTNLLMNSSGAAFVHNIFGGGMTVVNYDGRLTPYHLPHATDVVNLHDNPGGDVQFVNNLFVNAGNASQYAKSLLPVIFEGNVYTKGTIRAVNQNKPMRFGEMGKDAQDQLKKYTEQAATEKTALVKDEFNAAAILTAQNDHFYLEINLDKNWKTAQPRTLVSTASLRKAIVPDLPFENTDSSYLKVDTDYFGKKRDIVNPFPGPFEIRTTGKQKIKLW</sequence>
<proteinExistence type="predicted"/>
<protein>
    <recommendedName>
        <fullName evidence="9">Xylosidase</fullName>
    </recommendedName>
</protein>
<name>A0A0C1DSC4_9SPHI</name>
<evidence type="ECO:0000313" key="8">
    <source>
        <dbReference type="Proteomes" id="UP000031246"/>
    </source>
</evidence>
<feature type="domain" description="Right handed beta helix" evidence="5">
    <location>
        <begin position="259"/>
        <end position="442"/>
    </location>
</feature>
<dbReference type="PANTHER" id="PTHR40088:SF2">
    <property type="entry name" value="SECRETED SUGAR HYDROLASE"/>
    <property type="match status" value="1"/>
</dbReference>
<keyword evidence="8" id="KW-1185">Reference proteome</keyword>
<dbReference type="InterPro" id="IPR049169">
    <property type="entry name" value="Glyco_hydro_120_ins"/>
</dbReference>
<dbReference type="Pfam" id="PF07602">
    <property type="entry name" value="DUF1565"/>
    <property type="match status" value="1"/>
</dbReference>
<evidence type="ECO:0000313" key="7">
    <source>
        <dbReference type="EMBL" id="KIA96990.1"/>
    </source>
</evidence>
<dbReference type="Pfam" id="PF13229">
    <property type="entry name" value="Beta_helix"/>
    <property type="match status" value="1"/>
</dbReference>
<evidence type="ECO:0008006" key="9">
    <source>
        <dbReference type="Google" id="ProtNLM"/>
    </source>
</evidence>
<evidence type="ECO:0000259" key="4">
    <source>
        <dbReference type="Pfam" id="PF07602"/>
    </source>
</evidence>
<dbReference type="EMBL" id="JSYN01000001">
    <property type="protein sequence ID" value="KIA96990.1"/>
    <property type="molecule type" value="Genomic_DNA"/>
</dbReference>
<dbReference type="GO" id="GO:0005576">
    <property type="term" value="C:extracellular region"/>
    <property type="evidence" value="ECO:0007669"/>
    <property type="project" value="UniProtKB-SubCell"/>
</dbReference>
<dbReference type="InterPro" id="IPR052052">
    <property type="entry name" value="Polysaccharide_Lyase_9"/>
</dbReference>
<dbReference type="InterPro" id="IPR011459">
    <property type="entry name" value="DUF1565"/>
</dbReference>
<organism evidence="7 8">
    <name type="scientific">Pedobacter kyungheensis</name>
    <dbReference type="NCBI Taxonomy" id="1069985"/>
    <lineage>
        <taxon>Bacteria</taxon>
        <taxon>Pseudomonadati</taxon>
        <taxon>Bacteroidota</taxon>
        <taxon>Sphingobacteriia</taxon>
        <taxon>Sphingobacteriales</taxon>
        <taxon>Sphingobacteriaceae</taxon>
        <taxon>Pedobacter</taxon>
    </lineage>
</organism>
<keyword evidence="3" id="KW-0732">Signal</keyword>
<dbReference type="InterPro" id="IPR011050">
    <property type="entry name" value="Pectin_lyase_fold/virulence"/>
</dbReference>
<keyword evidence="2" id="KW-0964">Secreted</keyword>
<dbReference type="InterPro" id="IPR013780">
    <property type="entry name" value="Glyco_hydro_b"/>
</dbReference>
<dbReference type="Pfam" id="PF21258">
    <property type="entry name" value="Glyco_hydro_120_ins"/>
    <property type="match status" value="1"/>
</dbReference>
<evidence type="ECO:0000259" key="6">
    <source>
        <dbReference type="Pfam" id="PF21258"/>
    </source>
</evidence>
<dbReference type="Proteomes" id="UP000031246">
    <property type="component" value="Unassembled WGS sequence"/>
</dbReference>
<dbReference type="InterPro" id="IPR012334">
    <property type="entry name" value="Pectin_lyas_fold"/>
</dbReference>
<evidence type="ECO:0000256" key="3">
    <source>
        <dbReference type="ARBA" id="ARBA00022729"/>
    </source>
</evidence>
<dbReference type="SMART" id="SM00710">
    <property type="entry name" value="PbH1"/>
    <property type="match status" value="5"/>
</dbReference>
<dbReference type="InterPro" id="IPR039448">
    <property type="entry name" value="Beta_helix"/>
</dbReference>
<dbReference type="Gene3D" id="2.60.40.1180">
    <property type="entry name" value="Golgi alpha-mannosidase II"/>
    <property type="match status" value="1"/>
</dbReference>
<feature type="domain" description="DUF1565" evidence="4">
    <location>
        <begin position="34"/>
        <end position="75"/>
    </location>
</feature>
<comment type="caution">
    <text evidence="7">The sequence shown here is derived from an EMBL/GenBank/DDBJ whole genome shotgun (WGS) entry which is preliminary data.</text>
</comment>
<evidence type="ECO:0000256" key="1">
    <source>
        <dbReference type="ARBA" id="ARBA00004613"/>
    </source>
</evidence>
<evidence type="ECO:0000256" key="2">
    <source>
        <dbReference type="ARBA" id="ARBA00022525"/>
    </source>
</evidence>
<gene>
    <name evidence="7" type="ORF">OC25_00730</name>
</gene>
<reference evidence="7 8" key="1">
    <citation type="submission" date="2014-10" db="EMBL/GenBank/DDBJ databases">
        <title>Pedobacter Kyungheensis.</title>
        <authorList>
            <person name="Anderson B.M."/>
            <person name="Newman J.D."/>
        </authorList>
    </citation>
    <scope>NUCLEOTIDE SEQUENCE [LARGE SCALE GENOMIC DNA]</scope>
    <source>
        <strain evidence="7 8">KACC 16221</strain>
    </source>
</reference>
<feature type="domain" description="Glycoside hydrolase 120 insertion" evidence="6">
    <location>
        <begin position="107"/>
        <end position="210"/>
    </location>
</feature>